<sequence length="84" mass="9375">MKQSNPQILAVHALAAENREWFIRSLQQAFRQAFKDELAENEEIISRKEIESCTQGDQAQCLQIEADGNIVGGAVININPHTPT</sequence>
<dbReference type="AlphaFoldDB" id="A0A3N4N2J6"/>
<organism evidence="1 2">
    <name type="scientific">Neisseria weixii</name>
    <dbReference type="NCBI Taxonomy" id="1853276"/>
    <lineage>
        <taxon>Bacteria</taxon>
        <taxon>Pseudomonadati</taxon>
        <taxon>Pseudomonadota</taxon>
        <taxon>Betaproteobacteria</taxon>
        <taxon>Neisseriales</taxon>
        <taxon>Neisseriaceae</taxon>
        <taxon>Neisseria</taxon>
    </lineage>
</organism>
<proteinExistence type="predicted"/>
<protein>
    <recommendedName>
        <fullName evidence="3">GNAT family N-acetyltransferase</fullName>
    </recommendedName>
</protein>
<accession>A0A3N4N2J6</accession>
<dbReference type="OrthoDB" id="9786032at2"/>
<gene>
    <name evidence="1" type="ORF">EGK74_08360</name>
</gene>
<evidence type="ECO:0000313" key="1">
    <source>
        <dbReference type="EMBL" id="RPD86240.1"/>
    </source>
</evidence>
<name>A0A3N4N2J6_9NEIS</name>
<dbReference type="Proteomes" id="UP000272412">
    <property type="component" value="Unassembled WGS sequence"/>
</dbReference>
<dbReference type="RefSeq" id="WP_096295534.1">
    <property type="nucleotide sequence ID" value="NZ_CP023429.1"/>
</dbReference>
<reference evidence="1 2" key="1">
    <citation type="submission" date="2018-11" db="EMBL/GenBank/DDBJ databases">
        <title>Neisseria weixii sp. nov. isolated from the rectal contents of plateau pika (Ochotona cruzoniae).</title>
        <authorList>
            <person name="Zhang G."/>
        </authorList>
    </citation>
    <scope>NUCLEOTIDE SEQUENCE [LARGE SCALE GENOMIC DNA]</scope>
    <source>
        <strain evidence="1 2">10009</strain>
    </source>
</reference>
<evidence type="ECO:0000313" key="2">
    <source>
        <dbReference type="Proteomes" id="UP000272412"/>
    </source>
</evidence>
<dbReference type="EMBL" id="RPFL01000020">
    <property type="protein sequence ID" value="RPD86240.1"/>
    <property type="molecule type" value="Genomic_DNA"/>
</dbReference>
<dbReference type="KEGG" id="nwx:CGZ65_08520"/>
<comment type="caution">
    <text evidence="1">The sequence shown here is derived from an EMBL/GenBank/DDBJ whole genome shotgun (WGS) entry which is preliminary data.</text>
</comment>
<keyword evidence="2" id="KW-1185">Reference proteome</keyword>
<evidence type="ECO:0008006" key="3">
    <source>
        <dbReference type="Google" id="ProtNLM"/>
    </source>
</evidence>